<dbReference type="STRING" id="1048983.EL17_00170"/>
<evidence type="ECO:0000256" key="1">
    <source>
        <dbReference type="SAM" id="Phobius"/>
    </source>
</evidence>
<gene>
    <name evidence="2" type="ORF">EL17_00170</name>
</gene>
<dbReference type="RefSeq" id="WP_035069243.1">
    <property type="nucleotide sequence ID" value="NZ_JMIH01000010.1"/>
</dbReference>
<dbReference type="InterPro" id="IPR009325">
    <property type="entry name" value="DUF983"/>
</dbReference>
<feature type="transmembrane region" description="Helical" evidence="1">
    <location>
        <begin position="88"/>
        <end position="107"/>
    </location>
</feature>
<dbReference type="AlphaFoldDB" id="A0A074L2Y5"/>
<reference evidence="2 3" key="1">
    <citation type="submission" date="2014-04" db="EMBL/GenBank/DDBJ databases">
        <title>Characterization and application of a salt tolerant electro-active bacterium.</title>
        <authorList>
            <person name="Yang L."/>
            <person name="Wei S."/>
            <person name="Tay Q.X.M."/>
        </authorList>
    </citation>
    <scope>NUCLEOTIDE SEQUENCE [LARGE SCALE GENOMIC DNA]</scope>
    <source>
        <strain evidence="2 3">LY1</strain>
    </source>
</reference>
<sequence>MSEKRSVLYSVFNFRCPRCRKGEMFPSGTLFSINKFDKMHAKCQNCGLSFEPEPGYYFGAMFISYALNAALFIAIWLVMTYINEDVSLFWIIGVIIVLSLLLLPFIFRLSRSLWISIFIPFQGNGK</sequence>
<proteinExistence type="predicted"/>
<comment type="caution">
    <text evidence="2">The sequence shown here is derived from an EMBL/GenBank/DDBJ whole genome shotgun (WGS) entry which is preliminary data.</text>
</comment>
<dbReference type="Proteomes" id="UP000027821">
    <property type="component" value="Unassembled WGS sequence"/>
</dbReference>
<protein>
    <recommendedName>
        <fullName evidence="4">DUF983 domain-containing protein</fullName>
    </recommendedName>
</protein>
<dbReference type="eggNOG" id="COG5349">
    <property type="taxonomic scope" value="Bacteria"/>
</dbReference>
<feature type="transmembrane region" description="Helical" evidence="1">
    <location>
        <begin position="56"/>
        <end position="82"/>
    </location>
</feature>
<evidence type="ECO:0000313" key="3">
    <source>
        <dbReference type="Proteomes" id="UP000027821"/>
    </source>
</evidence>
<organism evidence="2 3">
    <name type="scientific">Anditalea andensis</name>
    <dbReference type="NCBI Taxonomy" id="1048983"/>
    <lineage>
        <taxon>Bacteria</taxon>
        <taxon>Pseudomonadati</taxon>
        <taxon>Bacteroidota</taxon>
        <taxon>Cytophagia</taxon>
        <taxon>Cytophagales</taxon>
        <taxon>Cytophagaceae</taxon>
        <taxon>Anditalea</taxon>
    </lineage>
</organism>
<name>A0A074L2Y5_9BACT</name>
<keyword evidence="1" id="KW-0812">Transmembrane</keyword>
<evidence type="ECO:0008006" key="4">
    <source>
        <dbReference type="Google" id="ProtNLM"/>
    </source>
</evidence>
<keyword evidence="3" id="KW-1185">Reference proteome</keyword>
<dbReference type="Pfam" id="PF06170">
    <property type="entry name" value="DUF983"/>
    <property type="match status" value="1"/>
</dbReference>
<accession>A0A074L2Y5</accession>
<dbReference type="EMBL" id="JMIH01000010">
    <property type="protein sequence ID" value="KEO75544.1"/>
    <property type="molecule type" value="Genomic_DNA"/>
</dbReference>
<keyword evidence="1" id="KW-0472">Membrane</keyword>
<keyword evidence="1" id="KW-1133">Transmembrane helix</keyword>
<evidence type="ECO:0000313" key="2">
    <source>
        <dbReference type="EMBL" id="KEO75544.1"/>
    </source>
</evidence>